<dbReference type="InterPro" id="IPR018188">
    <property type="entry name" value="RNase_T2_His_AS_1"/>
</dbReference>
<evidence type="ECO:0000256" key="1">
    <source>
        <dbReference type="ARBA" id="ARBA00007469"/>
    </source>
</evidence>
<proteinExistence type="inferred from homology"/>
<evidence type="ECO:0000313" key="7">
    <source>
        <dbReference type="Proteomes" id="UP001141552"/>
    </source>
</evidence>
<evidence type="ECO:0000256" key="3">
    <source>
        <dbReference type="ARBA" id="ARBA00023239"/>
    </source>
</evidence>
<dbReference type="EMBL" id="JAKUCV010001116">
    <property type="protein sequence ID" value="KAJ4847620.1"/>
    <property type="molecule type" value="Genomic_DNA"/>
</dbReference>
<gene>
    <name evidence="6" type="ORF">Tsubulata_002726</name>
</gene>
<name>A0A9Q0JP15_9ROSI</name>
<dbReference type="GO" id="GO:0003723">
    <property type="term" value="F:RNA binding"/>
    <property type="evidence" value="ECO:0007669"/>
    <property type="project" value="InterPro"/>
</dbReference>
<dbReference type="GO" id="GO:0005576">
    <property type="term" value="C:extracellular region"/>
    <property type="evidence" value="ECO:0007669"/>
    <property type="project" value="TreeGrafter"/>
</dbReference>
<dbReference type="PROSITE" id="PS00530">
    <property type="entry name" value="RNASE_T2_1"/>
    <property type="match status" value="1"/>
</dbReference>
<reference evidence="6" key="1">
    <citation type="submission" date="2022-02" db="EMBL/GenBank/DDBJ databases">
        <authorList>
            <person name="Henning P.M."/>
            <person name="McCubbin A.G."/>
            <person name="Shore J.S."/>
        </authorList>
    </citation>
    <scope>NUCLEOTIDE SEQUENCE</scope>
    <source>
        <strain evidence="6">F60SS</strain>
        <tissue evidence="6">Leaves</tissue>
    </source>
</reference>
<evidence type="ECO:0000256" key="5">
    <source>
        <dbReference type="SAM" id="SignalP"/>
    </source>
</evidence>
<protein>
    <submittedName>
        <fullName evidence="6">Uncharacterized protein</fullName>
    </submittedName>
</protein>
<dbReference type="Pfam" id="PF00445">
    <property type="entry name" value="Ribonuclease_T2"/>
    <property type="match status" value="1"/>
</dbReference>
<sequence length="224" mass="25636">MAFQAFFIISLQTLIFTLTLTSTTAIDFNYSYLAVQWPPGYCATTGVQCVLERPKNSYFTIHGLWPMKNGKGEVVNCNGKPFSGDQIYDRDLMEKYWPNFVSFDFDRFWKHEWNKHGKCTGWSQSDYFRITLQRFLDYNVLAHLQGAGIQPSDQYKVKVNDISNALSNLNPQLKCARSERFQGYVLQEIHICVDASGSGIVKCNGPRNKCVNVPQKEDIFLPSS</sequence>
<dbReference type="AlphaFoldDB" id="A0A9Q0JP15"/>
<feature type="chain" id="PRO_5040108814" evidence="5">
    <location>
        <begin position="26"/>
        <end position="224"/>
    </location>
</feature>
<evidence type="ECO:0000256" key="4">
    <source>
        <dbReference type="RuleBase" id="RU004328"/>
    </source>
</evidence>
<dbReference type="PANTHER" id="PTHR11240:SF22">
    <property type="entry name" value="RIBONUCLEASE T2"/>
    <property type="match status" value="1"/>
</dbReference>
<dbReference type="Proteomes" id="UP001141552">
    <property type="component" value="Unassembled WGS sequence"/>
</dbReference>
<dbReference type="PROSITE" id="PS00531">
    <property type="entry name" value="RNASE_T2_2"/>
    <property type="match status" value="1"/>
</dbReference>
<dbReference type="InterPro" id="IPR036430">
    <property type="entry name" value="RNase_T2-like_sf"/>
</dbReference>
<accession>A0A9Q0JP15</accession>
<dbReference type="InterPro" id="IPR033130">
    <property type="entry name" value="RNase_T2_His_AS_2"/>
</dbReference>
<evidence type="ECO:0000313" key="6">
    <source>
        <dbReference type="EMBL" id="KAJ4847620.1"/>
    </source>
</evidence>
<dbReference type="GO" id="GO:0006401">
    <property type="term" value="P:RNA catabolic process"/>
    <property type="evidence" value="ECO:0007669"/>
    <property type="project" value="TreeGrafter"/>
</dbReference>
<dbReference type="CDD" id="cd00374">
    <property type="entry name" value="RNase_T2"/>
    <property type="match status" value="1"/>
</dbReference>
<comment type="similarity">
    <text evidence="1 4">Belongs to the RNase T2 family.</text>
</comment>
<dbReference type="Gene3D" id="3.90.730.10">
    <property type="entry name" value="Ribonuclease T2-like"/>
    <property type="match status" value="1"/>
</dbReference>
<dbReference type="OrthoDB" id="851690at2759"/>
<feature type="signal peptide" evidence="5">
    <location>
        <begin position="1"/>
        <end position="25"/>
    </location>
</feature>
<comment type="caution">
    <text evidence="6">The sequence shown here is derived from an EMBL/GenBank/DDBJ whole genome shotgun (WGS) entry which is preliminary data.</text>
</comment>
<organism evidence="6 7">
    <name type="scientific">Turnera subulata</name>
    <dbReference type="NCBI Taxonomy" id="218843"/>
    <lineage>
        <taxon>Eukaryota</taxon>
        <taxon>Viridiplantae</taxon>
        <taxon>Streptophyta</taxon>
        <taxon>Embryophyta</taxon>
        <taxon>Tracheophyta</taxon>
        <taxon>Spermatophyta</taxon>
        <taxon>Magnoliopsida</taxon>
        <taxon>eudicotyledons</taxon>
        <taxon>Gunneridae</taxon>
        <taxon>Pentapetalae</taxon>
        <taxon>rosids</taxon>
        <taxon>fabids</taxon>
        <taxon>Malpighiales</taxon>
        <taxon>Passifloraceae</taxon>
        <taxon>Turnera</taxon>
    </lineage>
</organism>
<keyword evidence="3" id="KW-0456">Lyase</keyword>
<dbReference type="PANTHER" id="PTHR11240">
    <property type="entry name" value="RIBONUCLEASE T2"/>
    <property type="match status" value="1"/>
</dbReference>
<dbReference type="GO" id="GO:0033897">
    <property type="term" value="F:ribonuclease T2 activity"/>
    <property type="evidence" value="ECO:0007669"/>
    <property type="project" value="InterPro"/>
</dbReference>
<keyword evidence="5" id="KW-0732">Signal</keyword>
<dbReference type="SUPFAM" id="SSF55895">
    <property type="entry name" value="Ribonuclease Rh-like"/>
    <property type="match status" value="1"/>
</dbReference>
<dbReference type="InterPro" id="IPR001568">
    <property type="entry name" value="RNase_T2-like"/>
</dbReference>
<keyword evidence="7" id="KW-1185">Reference proteome</keyword>
<reference evidence="6" key="2">
    <citation type="journal article" date="2023" name="Plants (Basel)">
        <title>Annotation of the Turnera subulata (Passifloraceae) Draft Genome Reveals the S-Locus Evolved after the Divergence of Turneroideae from Passifloroideae in a Stepwise Manner.</title>
        <authorList>
            <person name="Henning P.M."/>
            <person name="Roalson E.H."/>
            <person name="Mir W."/>
            <person name="McCubbin A.G."/>
            <person name="Shore J.S."/>
        </authorList>
    </citation>
    <scope>NUCLEOTIDE SEQUENCE</scope>
    <source>
        <strain evidence="6">F60SS</strain>
    </source>
</reference>
<keyword evidence="2" id="KW-0540">Nuclease</keyword>
<keyword evidence="2" id="KW-0378">Hydrolase</keyword>
<evidence type="ECO:0000256" key="2">
    <source>
        <dbReference type="ARBA" id="ARBA00022722"/>
    </source>
</evidence>